<dbReference type="InterPro" id="IPR009100">
    <property type="entry name" value="AcylCoA_DH/oxidase_NM_dom_sf"/>
</dbReference>
<dbReference type="Gene3D" id="1.20.140.10">
    <property type="entry name" value="Butyryl-CoA Dehydrogenase, subunit A, domain 3"/>
    <property type="match status" value="1"/>
</dbReference>
<comment type="similarity">
    <text evidence="2 5">Belongs to the acyl-CoA dehydrogenase family.</text>
</comment>
<dbReference type="PANTHER" id="PTHR43884">
    <property type="entry name" value="ACYL-COA DEHYDROGENASE"/>
    <property type="match status" value="1"/>
</dbReference>
<dbReference type="GO" id="GO:0050660">
    <property type="term" value="F:flavin adenine dinucleotide binding"/>
    <property type="evidence" value="ECO:0007669"/>
    <property type="project" value="InterPro"/>
</dbReference>
<dbReference type="OrthoDB" id="9802867at2"/>
<dbReference type="InterPro" id="IPR009075">
    <property type="entry name" value="AcylCo_DH/oxidase_C"/>
</dbReference>
<dbReference type="SUPFAM" id="SSF47203">
    <property type="entry name" value="Acyl-CoA dehydrogenase C-terminal domain-like"/>
    <property type="match status" value="1"/>
</dbReference>
<evidence type="ECO:0000256" key="4">
    <source>
        <dbReference type="ARBA" id="ARBA00022827"/>
    </source>
</evidence>
<organism evidence="9 10">
    <name type="scientific">Sphingobacterium allocomposti</name>
    <dbReference type="NCBI Taxonomy" id="415956"/>
    <lineage>
        <taxon>Bacteria</taxon>
        <taxon>Pseudomonadati</taxon>
        <taxon>Bacteroidota</taxon>
        <taxon>Sphingobacteriia</taxon>
        <taxon>Sphingobacteriales</taxon>
        <taxon>Sphingobacteriaceae</taxon>
        <taxon>Sphingobacterium</taxon>
    </lineage>
</organism>
<dbReference type="InterPro" id="IPR013786">
    <property type="entry name" value="AcylCoA_DH/ox_N"/>
</dbReference>
<evidence type="ECO:0000259" key="6">
    <source>
        <dbReference type="Pfam" id="PF00441"/>
    </source>
</evidence>
<name>A0A5S5DLX7_9SPHI</name>
<protein>
    <submittedName>
        <fullName evidence="9">Alkylation response protein AidB-like acyl-CoA dehydrogenase</fullName>
    </submittedName>
</protein>
<evidence type="ECO:0000256" key="3">
    <source>
        <dbReference type="ARBA" id="ARBA00022630"/>
    </source>
</evidence>
<reference evidence="9 10" key="1">
    <citation type="submission" date="2019-07" db="EMBL/GenBank/DDBJ databases">
        <title>Genomic Encyclopedia of Archaeal and Bacterial Type Strains, Phase II (KMG-II): from individual species to whole genera.</title>
        <authorList>
            <person name="Goeker M."/>
        </authorList>
    </citation>
    <scope>NUCLEOTIDE SEQUENCE [LARGE SCALE GENOMIC DNA]</scope>
    <source>
        <strain evidence="9 10">DSM 18850</strain>
    </source>
</reference>
<proteinExistence type="inferred from homology"/>
<dbReference type="SUPFAM" id="SSF56645">
    <property type="entry name" value="Acyl-CoA dehydrogenase NM domain-like"/>
    <property type="match status" value="1"/>
</dbReference>
<keyword evidence="3 5" id="KW-0285">Flavoprotein</keyword>
<accession>A0A5S5DLX7</accession>
<comment type="caution">
    <text evidence="9">The sequence shown here is derived from an EMBL/GenBank/DDBJ whole genome shotgun (WGS) entry which is preliminary data.</text>
</comment>
<keyword evidence="10" id="KW-1185">Reference proteome</keyword>
<evidence type="ECO:0000256" key="1">
    <source>
        <dbReference type="ARBA" id="ARBA00001974"/>
    </source>
</evidence>
<gene>
    <name evidence="9" type="ORF">BC792_11077</name>
</gene>
<feature type="domain" description="Acyl-CoA oxidase/dehydrogenase middle" evidence="7">
    <location>
        <begin position="126"/>
        <end position="215"/>
    </location>
</feature>
<dbReference type="Pfam" id="PF00441">
    <property type="entry name" value="Acyl-CoA_dh_1"/>
    <property type="match status" value="1"/>
</dbReference>
<evidence type="ECO:0000259" key="8">
    <source>
        <dbReference type="Pfam" id="PF02771"/>
    </source>
</evidence>
<dbReference type="Gene3D" id="2.40.110.10">
    <property type="entry name" value="Butyryl-CoA Dehydrogenase, subunit A, domain 2"/>
    <property type="match status" value="1"/>
</dbReference>
<dbReference type="InterPro" id="IPR036250">
    <property type="entry name" value="AcylCo_DH-like_C"/>
</dbReference>
<dbReference type="PANTHER" id="PTHR43884:SF12">
    <property type="entry name" value="ISOVALERYL-COA DEHYDROGENASE, MITOCHONDRIAL-RELATED"/>
    <property type="match status" value="1"/>
</dbReference>
<evidence type="ECO:0000313" key="9">
    <source>
        <dbReference type="EMBL" id="TYP95749.1"/>
    </source>
</evidence>
<evidence type="ECO:0000256" key="2">
    <source>
        <dbReference type="ARBA" id="ARBA00009347"/>
    </source>
</evidence>
<sequence length="501" mass="56266">MLDVLAHTDFESYISSFKKRLSSLFHSDYDYNTLSLERGLPPSFWNEIMEMKPLSVAIPTLYGGRGVSVKECLGVLSAASYESLSLSLIFGINIALFLEPFAKYGDVGIQDRIFKRFLEEKAMGGLMITEPAYGSDALNMQTFYEPVGQEYHLKGQKHWQGLTGAADFWLVTARRKNEQGDLTRDIDFFVTDSAKPEQQINVSRRYNSLGLYAIPYGINDIDIRVPQNQKLVAESTGIKLMLDTLHRSRLQFPGMGMGFIKRMLDEAMTHCYNRRVAGLRLNEMDAIKFQLSRLQAAFTLCSGMCAYSTKVSSIANDLSGHGLDANSVKALVTDLMHEAAQTCLQLSGANGYRIDHVAGRGVIDSRPFQIFEGSNEMLYTQIAEFVTKGMRRKKETNLLVYLQSDNLTQEAAPFFASLLSNVVLHDAIKQREMVTLGRIIARIICFQFVVSLGNAGFNDKLVDITRQHMFMDISMLVGQFGNNDADPLMEYEENADWTHAV</sequence>
<dbReference type="RefSeq" id="WP_148908665.1">
    <property type="nucleotide sequence ID" value="NZ_VNHX01000010.1"/>
</dbReference>
<dbReference type="InterPro" id="IPR006091">
    <property type="entry name" value="Acyl-CoA_Oxase/DH_mid-dom"/>
</dbReference>
<dbReference type="Pfam" id="PF02771">
    <property type="entry name" value="Acyl-CoA_dh_N"/>
    <property type="match status" value="1"/>
</dbReference>
<dbReference type="Pfam" id="PF02770">
    <property type="entry name" value="Acyl-CoA_dh_M"/>
    <property type="match status" value="1"/>
</dbReference>
<evidence type="ECO:0000313" key="10">
    <source>
        <dbReference type="Proteomes" id="UP000325105"/>
    </source>
</evidence>
<feature type="domain" description="Acyl-CoA dehydrogenase/oxidase N-terminal" evidence="8">
    <location>
        <begin position="39"/>
        <end position="118"/>
    </location>
</feature>
<evidence type="ECO:0000259" key="7">
    <source>
        <dbReference type="Pfam" id="PF02770"/>
    </source>
</evidence>
<dbReference type="GO" id="GO:0003995">
    <property type="term" value="F:acyl-CoA dehydrogenase activity"/>
    <property type="evidence" value="ECO:0007669"/>
    <property type="project" value="TreeGrafter"/>
</dbReference>
<dbReference type="Proteomes" id="UP000325105">
    <property type="component" value="Unassembled WGS sequence"/>
</dbReference>
<dbReference type="CDD" id="cd00567">
    <property type="entry name" value="ACAD"/>
    <property type="match status" value="1"/>
</dbReference>
<dbReference type="AlphaFoldDB" id="A0A5S5DLX7"/>
<dbReference type="Gene3D" id="1.10.540.10">
    <property type="entry name" value="Acyl-CoA dehydrogenase/oxidase, N-terminal domain"/>
    <property type="match status" value="1"/>
</dbReference>
<evidence type="ECO:0000256" key="5">
    <source>
        <dbReference type="RuleBase" id="RU362125"/>
    </source>
</evidence>
<dbReference type="InterPro" id="IPR037069">
    <property type="entry name" value="AcylCoA_DH/ox_N_sf"/>
</dbReference>
<dbReference type="EMBL" id="VNHX01000010">
    <property type="protein sequence ID" value="TYP95749.1"/>
    <property type="molecule type" value="Genomic_DNA"/>
</dbReference>
<keyword evidence="4 5" id="KW-0274">FAD</keyword>
<dbReference type="InterPro" id="IPR046373">
    <property type="entry name" value="Acyl-CoA_Oxase/DH_mid-dom_sf"/>
</dbReference>
<keyword evidence="5" id="KW-0560">Oxidoreductase</keyword>
<comment type="cofactor">
    <cofactor evidence="1 5">
        <name>FAD</name>
        <dbReference type="ChEBI" id="CHEBI:57692"/>
    </cofactor>
</comment>
<feature type="domain" description="Acyl-CoA dehydrogenase/oxidase C-terminal" evidence="6">
    <location>
        <begin position="236"/>
        <end position="386"/>
    </location>
</feature>